<evidence type="ECO:0000256" key="6">
    <source>
        <dbReference type="ARBA" id="ARBA00023004"/>
    </source>
</evidence>
<proteinExistence type="inferred from homology"/>
<dbReference type="InterPro" id="IPR038492">
    <property type="entry name" value="GBBH-like_N_sf"/>
</dbReference>
<dbReference type="InterPro" id="IPR042098">
    <property type="entry name" value="TauD-like_sf"/>
</dbReference>
<dbReference type="RefSeq" id="WP_109837044.1">
    <property type="nucleotide sequence ID" value="NZ_QGKM01000014.1"/>
</dbReference>
<dbReference type="Pfam" id="PF06155">
    <property type="entry name" value="GBBH-like_N"/>
    <property type="match status" value="1"/>
</dbReference>
<evidence type="ECO:0000256" key="2">
    <source>
        <dbReference type="ARBA" id="ARBA00008654"/>
    </source>
</evidence>
<dbReference type="Pfam" id="PF02668">
    <property type="entry name" value="TauD"/>
    <property type="match status" value="1"/>
</dbReference>
<evidence type="ECO:0000259" key="8">
    <source>
        <dbReference type="Pfam" id="PF06155"/>
    </source>
</evidence>
<accession>A0A317CRF5</accession>
<dbReference type="Gene3D" id="3.30.2020.30">
    <property type="match status" value="1"/>
</dbReference>
<keyword evidence="6" id="KW-0408">Iron</keyword>
<reference evidence="9 10" key="1">
    <citation type="submission" date="2018-05" db="EMBL/GenBank/DDBJ databases">
        <title>Leucothrix arctica sp. nov., isolated from Arctic seawater.</title>
        <authorList>
            <person name="Choi A."/>
            <person name="Baek K."/>
        </authorList>
    </citation>
    <scope>NUCLEOTIDE SEQUENCE [LARGE SCALE GENOMIC DNA]</scope>
    <source>
        <strain evidence="9 10">JCM 18388</strain>
    </source>
</reference>
<dbReference type="GO" id="GO:0046872">
    <property type="term" value="F:metal ion binding"/>
    <property type="evidence" value="ECO:0007669"/>
    <property type="project" value="UniProtKB-KW"/>
</dbReference>
<name>A0A317CRF5_9GAMM</name>
<dbReference type="Gene3D" id="3.60.130.10">
    <property type="entry name" value="Clavaminate synthase-like"/>
    <property type="match status" value="1"/>
</dbReference>
<comment type="similarity">
    <text evidence="2">Belongs to the gamma-BBH/TMLD family.</text>
</comment>
<keyword evidence="5" id="KW-0560">Oxidoreductase</keyword>
<evidence type="ECO:0000256" key="1">
    <source>
        <dbReference type="ARBA" id="ARBA00001954"/>
    </source>
</evidence>
<protein>
    <submittedName>
        <fullName evidence="9">Gamma-butyrobetaine,2-oxoglutarate dioxygenase</fullName>
    </submittedName>
</protein>
<evidence type="ECO:0000313" key="9">
    <source>
        <dbReference type="EMBL" id="PWQ98882.1"/>
    </source>
</evidence>
<evidence type="ECO:0000256" key="4">
    <source>
        <dbReference type="ARBA" id="ARBA00022964"/>
    </source>
</evidence>
<evidence type="ECO:0000313" key="10">
    <source>
        <dbReference type="Proteomes" id="UP000245539"/>
    </source>
</evidence>
<comment type="cofactor">
    <cofactor evidence="1">
        <name>Fe(2+)</name>
        <dbReference type="ChEBI" id="CHEBI:29033"/>
    </cofactor>
</comment>
<sequence>MPVLKENGLQLTMPNGDQAYFNYYWLRDNCPSSWDEDTQERAFDILAEPDHLKADVATLDDDALHITWPDGHQSQYPLAWLSHWYKNEGGNVAGHGDIAVRARRSWYADHYEDIARFSYDDLVTNPALVADWTEVLLDEGIALLTAMPDTDDALQEVCELIGTVRPSFSGYAFNVRSELKPVNLAYTSKALELHTDLPPEELAPGLQFLHCRENDADGGRSLFVDATSVANALREQYPEYFKILTDTEVPFRYTTDSQDVRARQRIIEIDPDNGEVSGVSFSQHLSDVFDMPQQFMDQFYPAFRKFGHMMQDSQYLMKFRLNAGECIVFDNHRIAHGREAFTEGSGARFLRGCYVDRGEMRSTYRVRLANQH</sequence>
<dbReference type="SUPFAM" id="SSF51197">
    <property type="entry name" value="Clavaminate synthase-like"/>
    <property type="match status" value="1"/>
</dbReference>
<dbReference type="Proteomes" id="UP000245539">
    <property type="component" value="Unassembled WGS sequence"/>
</dbReference>
<keyword evidence="3" id="KW-0479">Metal-binding</keyword>
<dbReference type="GO" id="GO:0016706">
    <property type="term" value="F:2-oxoglutarate-dependent dioxygenase activity"/>
    <property type="evidence" value="ECO:0007669"/>
    <property type="project" value="UniProtKB-ARBA"/>
</dbReference>
<dbReference type="OrthoDB" id="979809at2"/>
<dbReference type="CDD" id="cd00250">
    <property type="entry name" value="CAS_like"/>
    <property type="match status" value="1"/>
</dbReference>
<comment type="caution">
    <text evidence="9">The sequence shown here is derived from an EMBL/GenBank/DDBJ whole genome shotgun (WGS) entry which is preliminary data.</text>
</comment>
<evidence type="ECO:0000259" key="7">
    <source>
        <dbReference type="Pfam" id="PF02668"/>
    </source>
</evidence>
<evidence type="ECO:0000256" key="3">
    <source>
        <dbReference type="ARBA" id="ARBA00022723"/>
    </source>
</evidence>
<dbReference type="InterPro" id="IPR050411">
    <property type="entry name" value="AlphaKG_dependent_hydroxylases"/>
</dbReference>
<keyword evidence="10" id="KW-1185">Reference proteome</keyword>
<dbReference type="PANTHER" id="PTHR10696:SF25">
    <property type="entry name" value="OXIDOREDUCTASE AIM17-RELATED"/>
    <property type="match status" value="1"/>
</dbReference>
<dbReference type="EMBL" id="QGKM01000014">
    <property type="protein sequence ID" value="PWQ98882.1"/>
    <property type="molecule type" value="Genomic_DNA"/>
</dbReference>
<keyword evidence="4 9" id="KW-0223">Dioxygenase</keyword>
<dbReference type="InterPro" id="IPR010376">
    <property type="entry name" value="GBBH-like_N"/>
</dbReference>
<feature type="domain" description="TauD/TfdA-like" evidence="7">
    <location>
        <begin position="116"/>
        <end position="354"/>
    </location>
</feature>
<dbReference type="AlphaFoldDB" id="A0A317CRF5"/>
<gene>
    <name evidence="9" type="ORF">DKW60_07505</name>
</gene>
<dbReference type="GO" id="GO:0045329">
    <property type="term" value="P:carnitine biosynthetic process"/>
    <property type="evidence" value="ECO:0007669"/>
    <property type="project" value="TreeGrafter"/>
</dbReference>
<organism evidence="9 10">
    <name type="scientific">Leucothrix pacifica</name>
    <dbReference type="NCBI Taxonomy" id="1247513"/>
    <lineage>
        <taxon>Bacteria</taxon>
        <taxon>Pseudomonadati</taxon>
        <taxon>Pseudomonadota</taxon>
        <taxon>Gammaproteobacteria</taxon>
        <taxon>Thiotrichales</taxon>
        <taxon>Thiotrichaceae</taxon>
        <taxon>Leucothrix</taxon>
    </lineage>
</organism>
<dbReference type="InterPro" id="IPR003819">
    <property type="entry name" value="TauD/TfdA-like"/>
</dbReference>
<evidence type="ECO:0000256" key="5">
    <source>
        <dbReference type="ARBA" id="ARBA00023002"/>
    </source>
</evidence>
<dbReference type="PANTHER" id="PTHR10696">
    <property type="entry name" value="GAMMA-BUTYROBETAINE HYDROXYLASE-RELATED"/>
    <property type="match status" value="1"/>
</dbReference>
<feature type="domain" description="Gamma-butyrobetaine hydroxylase-like N-terminal" evidence="8">
    <location>
        <begin position="6"/>
        <end position="81"/>
    </location>
</feature>